<dbReference type="eggNOG" id="KOG2275">
    <property type="taxonomic scope" value="Eukaryota"/>
</dbReference>
<dbReference type="EMBL" id="KE346368">
    <property type="protein sequence ID" value="KJE95133.1"/>
    <property type="molecule type" value="Genomic_DNA"/>
</dbReference>
<dbReference type="FunCoup" id="A0A0D2WTU3">
    <property type="interactions" value="77"/>
</dbReference>
<reference evidence="8" key="1">
    <citation type="submission" date="2011-02" db="EMBL/GenBank/DDBJ databases">
        <title>The Genome Sequence of Capsaspora owczarzaki ATCC 30864.</title>
        <authorList>
            <person name="Russ C."/>
            <person name="Cuomo C."/>
            <person name="Burger G."/>
            <person name="Gray M.W."/>
            <person name="Holland P.W.H."/>
            <person name="King N."/>
            <person name="Lang F.B.F."/>
            <person name="Roger A.J."/>
            <person name="Ruiz-Trillo I."/>
            <person name="Young S.K."/>
            <person name="Zeng Q."/>
            <person name="Gargeya S."/>
            <person name="Alvarado L."/>
            <person name="Berlin A."/>
            <person name="Chapman S.B."/>
            <person name="Chen Z."/>
            <person name="Freedman E."/>
            <person name="Gellesch M."/>
            <person name="Goldberg J."/>
            <person name="Griggs A."/>
            <person name="Gujja S."/>
            <person name="Heilman E."/>
            <person name="Heiman D."/>
            <person name="Howarth C."/>
            <person name="Mehta T."/>
            <person name="Neiman D."/>
            <person name="Pearson M."/>
            <person name="Roberts A."/>
            <person name="Saif S."/>
            <person name="Shea T."/>
            <person name="Shenoy N."/>
            <person name="Sisk P."/>
            <person name="Stolte C."/>
            <person name="Sykes S."/>
            <person name="White J."/>
            <person name="Yandava C."/>
            <person name="Haas B."/>
            <person name="Nusbaum C."/>
            <person name="Birren B."/>
        </authorList>
    </citation>
    <scope>NUCLEOTIDE SEQUENCE</scope>
    <source>
        <strain evidence="8">ATCC 30864</strain>
    </source>
</reference>
<dbReference type="PROSITE" id="PS00759">
    <property type="entry name" value="ARGE_DAPE_CPG2_2"/>
    <property type="match status" value="1"/>
</dbReference>
<evidence type="ECO:0000259" key="6">
    <source>
        <dbReference type="Pfam" id="PF07687"/>
    </source>
</evidence>
<keyword evidence="8" id="KW-1185">Reference proteome</keyword>
<keyword evidence="5" id="KW-0862">Zinc</keyword>
<dbReference type="PANTHER" id="PTHR43808">
    <property type="entry name" value="ACETYLORNITHINE DEACETYLASE"/>
    <property type="match status" value="1"/>
</dbReference>
<evidence type="ECO:0000256" key="1">
    <source>
        <dbReference type="ARBA" id="ARBA00001947"/>
    </source>
</evidence>
<evidence type="ECO:0000313" key="7">
    <source>
        <dbReference type="EMBL" id="KJE95133.1"/>
    </source>
</evidence>
<dbReference type="Gene3D" id="3.40.630.10">
    <property type="entry name" value="Zn peptidases"/>
    <property type="match status" value="1"/>
</dbReference>
<dbReference type="InterPro" id="IPR001261">
    <property type="entry name" value="ArgE/DapE_CS"/>
</dbReference>
<proteinExistence type="inferred from homology"/>
<dbReference type="InterPro" id="IPR002933">
    <property type="entry name" value="Peptidase_M20"/>
</dbReference>
<dbReference type="Proteomes" id="UP000008743">
    <property type="component" value="Unassembled WGS sequence"/>
</dbReference>
<evidence type="ECO:0000256" key="5">
    <source>
        <dbReference type="ARBA" id="ARBA00022833"/>
    </source>
</evidence>
<dbReference type="STRING" id="595528.A0A0D2WTU3"/>
<dbReference type="InParanoid" id="A0A0D2WTU3"/>
<dbReference type="PhylomeDB" id="A0A0D2WTU3"/>
<comment type="similarity">
    <text evidence="2">Belongs to the peptidase M20A family.</text>
</comment>
<sequence length="344" mass="37409">MADVVEAWLAKRGWTVRRQCVDAVEQRFNLFAYYEDKSHPDGHAGVGPVGNPAILLNTHIDTVPPYIPPSEDAEFLYGRGACDTKSLLAAMMLAAHEAVTVHGVVDVGLLLVVGEETDHIGMKRANELKLTPRHLVVGEPTESRMARRQKGIVKASISCEGVAAHSGYPETGVNALLPLMDILGDIRAHAWPSDPLLGDTTVNFIVREGGVACNVVPARAVAELLVRVVTTPEDIQAQLSSIVGTRGKIEFTTCNPPIDLSVVDECHRTRRAPTDPVNWVLPSAIVNFNTDIPYFELAAPGKAYLYGAGSILHAHTANERMSKADLRQCRDVYVDLIRHFATSL</sequence>
<dbReference type="Gene3D" id="3.30.70.360">
    <property type="match status" value="1"/>
</dbReference>
<protein>
    <recommendedName>
        <fullName evidence="6">Peptidase M20 dimerisation domain-containing protein</fullName>
    </recommendedName>
</protein>
<dbReference type="Pfam" id="PF01546">
    <property type="entry name" value="Peptidase_M20"/>
    <property type="match status" value="1"/>
</dbReference>
<evidence type="ECO:0000256" key="4">
    <source>
        <dbReference type="ARBA" id="ARBA00022801"/>
    </source>
</evidence>
<keyword evidence="4" id="KW-0378">Hydrolase</keyword>
<keyword evidence="3" id="KW-0479">Metal-binding</keyword>
<dbReference type="PANTHER" id="PTHR43808:SF8">
    <property type="entry name" value="PEPTIDASE M20 DIMERISATION DOMAIN-CONTAINING PROTEIN"/>
    <property type="match status" value="1"/>
</dbReference>
<dbReference type="SUPFAM" id="SSF53187">
    <property type="entry name" value="Zn-dependent exopeptidases"/>
    <property type="match status" value="1"/>
</dbReference>
<accession>A0A0D2WTU3</accession>
<dbReference type="AlphaFoldDB" id="A0A0D2WTU3"/>
<dbReference type="InterPro" id="IPR050072">
    <property type="entry name" value="Peptidase_M20A"/>
</dbReference>
<comment type="cofactor">
    <cofactor evidence="1">
        <name>Zn(2+)</name>
        <dbReference type="ChEBI" id="CHEBI:29105"/>
    </cofactor>
</comment>
<feature type="domain" description="Peptidase M20 dimerisation" evidence="6">
    <location>
        <begin position="149"/>
        <end position="245"/>
    </location>
</feature>
<evidence type="ECO:0000256" key="3">
    <source>
        <dbReference type="ARBA" id="ARBA00022723"/>
    </source>
</evidence>
<dbReference type="GO" id="GO:0016787">
    <property type="term" value="F:hydrolase activity"/>
    <property type="evidence" value="ECO:0007669"/>
    <property type="project" value="UniProtKB-KW"/>
</dbReference>
<name>A0A0D2WTU3_CAPO3</name>
<dbReference type="OrthoDB" id="3064516at2759"/>
<evidence type="ECO:0000313" key="8">
    <source>
        <dbReference type="Proteomes" id="UP000008743"/>
    </source>
</evidence>
<organism evidence="7 8">
    <name type="scientific">Capsaspora owczarzaki (strain ATCC 30864)</name>
    <dbReference type="NCBI Taxonomy" id="595528"/>
    <lineage>
        <taxon>Eukaryota</taxon>
        <taxon>Filasterea</taxon>
        <taxon>Capsaspora</taxon>
    </lineage>
</organism>
<gene>
    <name evidence="7" type="ORF">CAOG_005616</name>
</gene>
<evidence type="ECO:0000256" key="2">
    <source>
        <dbReference type="ARBA" id="ARBA00006247"/>
    </source>
</evidence>
<dbReference type="InterPro" id="IPR011650">
    <property type="entry name" value="Peptidase_M20_dimer"/>
</dbReference>
<dbReference type="GO" id="GO:0046872">
    <property type="term" value="F:metal ion binding"/>
    <property type="evidence" value="ECO:0007669"/>
    <property type="project" value="UniProtKB-KW"/>
</dbReference>
<dbReference type="SUPFAM" id="SSF55031">
    <property type="entry name" value="Bacterial exopeptidase dimerisation domain"/>
    <property type="match status" value="1"/>
</dbReference>
<dbReference type="InterPro" id="IPR036264">
    <property type="entry name" value="Bact_exopeptidase_dim_dom"/>
</dbReference>
<dbReference type="Pfam" id="PF07687">
    <property type="entry name" value="M20_dimer"/>
    <property type="match status" value="1"/>
</dbReference>